<dbReference type="PANTHER" id="PTHR47968:SF62">
    <property type="entry name" value="KINESIN FAMILY MEMBER 5A"/>
    <property type="match status" value="1"/>
</dbReference>
<feature type="compositionally biased region" description="Polar residues" evidence="11">
    <location>
        <begin position="573"/>
        <end position="582"/>
    </location>
</feature>
<evidence type="ECO:0000256" key="7">
    <source>
        <dbReference type="ARBA" id="ARBA00023212"/>
    </source>
</evidence>
<keyword evidence="13" id="KW-1185">Reference proteome</keyword>
<feature type="binding site" evidence="8">
    <location>
        <begin position="143"/>
        <end position="150"/>
    </location>
    <ligand>
        <name>ATP</name>
        <dbReference type="ChEBI" id="CHEBI:30616"/>
    </ligand>
</feature>
<dbReference type="InterPro" id="IPR036961">
    <property type="entry name" value="Kinesin_motor_dom_sf"/>
</dbReference>
<comment type="similarity">
    <text evidence="8 9">Belongs to the TRAFAC class myosin-kinesin ATPase superfamily. Kinesin family.</text>
</comment>
<proteinExistence type="inferred from homology"/>
<feature type="region of interest" description="Disordered" evidence="11">
    <location>
        <begin position="1"/>
        <end position="44"/>
    </location>
</feature>
<dbReference type="PROSITE" id="PS50067">
    <property type="entry name" value="KINESIN_MOTOR_2"/>
    <property type="match status" value="1"/>
</dbReference>
<protein>
    <recommendedName>
        <fullName evidence="9">Kinesin-like protein</fullName>
    </recommendedName>
</protein>
<name>A0ABM1KVU2_GEKJA</name>
<evidence type="ECO:0000256" key="3">
    <source>
        <dbReference type="ARBA" id="ARBA00022701"/>
    </source>
</evidence>
<dbReference type="Gene3D" id="3.40.850.10">
    <property type="entry name" value="Kinesin motor domain"/>
    <property type="match status" value="1"/>
</dbReference>
<dbReference type="Pfam" id="PF23735">
    <property type="entry name" value="KIF9"/>
    <property type="match status" value="1"/>
</dbReference>
<keyword evidence="8 9" id="KW-0505">Motor protein</keyword>
<evidence type="ECO:0000256" key="2">
    <source>
        <dbReference type="ARBA" id="ARBA00022553"/>
    </source>
</evidence>
<feature type="coiled-coil region" evidence="10">
    <location>
        <begin position="645"/>
        <end position="679"/>
    </location>
</feature>
<evidence type="ECO:0000256" key="8">
    <source>
        <dbReference type="PROSITE-ProRule" id="PRU00283"/>
    </source>
</evidence>
<dbReference type="Pfam" id="PF00225">
    <property type="entry name" value="Kinesin"/>
    <property type="match status" value="1"/>
</dbReference>
<keyword evidence="2" id="KW-0597">Phosphoprotein</keyword>
<keyword evidence="3 9" id="KW-0493">Microtubule</keyword>
<keyword evidence="7" id="KW-0963">Cytoplasm</keyword>
<accession>A0ABM1KVU2</accession>
<dbReference type="RefSeq" id="XP_015277829.1">
    <property type="nucleotide sequence ID" value="XM_015422343.1"/>
</dbReference>
<evidence type="ECO:0000256" key="1">
    <source>
        <dbReference type="ARBA" id="ARBA00004245"/>
    </source>
</evidence>
<feature type="compositionally biased region" description="Basic and acidic residues" evidence="11">
    <location>
        <begin position="583"/>
        <end position="609"/>
    </location>
</feature>
<dbReference type="SUPFAM" id="SSF52540">
    <property type="entry name" value="P-loop containing nucleoside triphosphate hydrolases"/>
    <property type="match status" value="1"/>
</dbReference>
<dbReference type="PANTHER" id="PTHR47968">
    <property type="entry name" value="CENTROMERE PROTEIN E"/>
    <property type="match status" value="1"/>
</dbReference>
<sequence>MPRGLPACAGSGGRRGNRRAGRARRRGDRRRSPSLPTAPPSHKHRAFDTMCASMKRVNAFARLRPSADFSQDMIKLGADNQTINFYIERDRSKGVVNNKQTDWSFKLDGILHHAAQELVYDTVARDLVSQALNGYNGTIICYGQTGAGKTYTMTGTTQDYEHRGIIPRAIQQVFKAIEEHSSQFMTIRVSYMEIHNETIFDLLSSTPHAPGAPMSVVEGPQGVSVKGLTVHACPSEEMALNFLFEGDTNRTVGQHALNSHSSRSHCIFTVYIECHSRIMSDATFVTSKINLVDLAGSERLAKSKSEGRGLKETTYINKSLSFFEQVVLALSERNREHVPFRQSKLTYTLKDSLGGNCNTVLVANICSEAVHIVETLSTLRFATRMKWVTTAPVVNEKYDTERLLKNVEKEVLYLKEELAVHNSLLNRPPVTYEPLNEIQVAEINSQVRRFLEGTIDELDIVSLRQIHEIFNQFKTILSQQEQEVEARLRSKYTLIDKNDFATLSAVQKAGLVDADGHMVGEVDGQGFGIGVAPFSSKPGGKRAKMKKGKEQPSTTPRKEGLASPVSGKELDSISASRSQGFSKEQETKEAQDVLSVETHRSESVPKDDTAAQPSCPPARTAAFEDFKNERGSEINRIFKENKAILNDRKKKMSAVTQRINVLKQEIDTTKQVLEAQKLEREQQGEYLNEEGQVIIEEEEFLLLVKLKDLRKQYRADFSEFRDLQSEVQYCQHLVDQCRRKLLTEFEIWYNESFLIPEEVQEALKPGSGALRLGMIPINRVLTLDEDEQERFDRMQQEVLPYCPDSVSFYNAKAKTDRKHKYSRAMTALEQMRKKPFGIQPVVKNKPPSMLEIT</sequence>
<evidence type="ECO:0000256" key="10">
    <source>
        <dbReference type="SAM" id="Coils"/>
    </source>
</evidence>
<evidence type="ECO:0000259" key="12">
    <source>
        <dbReference type="PROSITE" id="PS50067"/>
    </source>
</evidence>
<evidence type="ECO:0000256" key="11">
    <source>
        <dbReference type="SAM" id="MobiDB-lite"/>
    </source>
</evidence>
<feature type="region of interest" description="Disordered" evidence="11">
    <location>
        <begin position="527"/>
        <end position="618"/>
    </location>
</feature>
<dbReference type="GeneID" id="107119761"/>
<organism evidence="13 14">
    <name type="scientific">Gekko japonicus</name>
    <name type="common">Schlegel's Japanese gecko</name>
    <dbReference type="NCBI Taxonomy" id="146911"/>
    <lineage>
        <taxon>Eukaryota</taxon>
        <taxon>Metazoa</taxon>
        <taxon>Chordata</taxon>
        <taxon>Craniata</taxon>
        <taxon>Vertebrata</taxon>
        <taxon>Euteleostomi</taxon>
        <taxon>Lepidosauria</taxon>
        <taxon>Squamata</taxon>
        <taxon>Bifurcata</taxon>
        <taxon>Gekkota</taxon>
        <taxon>Gekkonidae</taxon>
        <taxon>Gekkoninae</taxon>
        <taxon>Gekko</taxon>
    </lineage>
</organism>
<feature type="domain" description="Kinesin motor" evidence="12">
    <location>
        <begin position="56"/>
        <end position="388"/>
    </location>
</feature>
<reference evidence="14" key="1">
    <citation type="submission" date="2025-08" db="UniProtKB">
        <authorList>
            <consortium name="RefSeq"/>
        </authorList>
    </citation>
    <scope>IDENTIFICATION</scope>
</reference>
<dbReference type="InterPro" id="IPR001752">
    <property type="entry name" value="Kinesin_motor_dom"/>
</dbReference>
<dbReference type="SMART" id="SM00129">
    <property type="entry name" value="KISc"/>
    <property type="match status" value="1"/>
</dbReference>
<dbReference type="InterPro" id="IPR019821">
    <property type="entry name" value="Kinesin_motor_CS"/>
</dbReference>
<evidence type="ECO:0000256" key="5">
    <source>
        <dbReference type="ARBA" id="ARBA00022840"/>
    </source>
</evidence>
<evidence type="ECO:0000256" key="6">
    <source>
        <dbReference type="ARBA" id="ARBA00023054"/>
    </source>
</evidence>
<evidence type="ECO:0000256" key="9">
    <source>
        <dbReference type="RuleBase" id="RU000394"/>
    </source>
</evidence>
<dbReference type="InterPro" id="IPR027640">
    <property type="entry name" value="Kinesin-like_fam"/>
</dbReference>
<dbReference type="PROSITE" id="PS00411">
    <property type="entry name" value="KINESIN_MOTOR_1"/>
    <property type="match status" value="1"/>
</dbReference>
<feature type="compositionally biased region" description="Basic residues" evidence="11">
    <location>
        <begin position="15"/>
        <end position="29"/>
    </location>
</feature>
<evidence type="ECO:0000313" key="14">
    <source>
        <dbReference type="RefSeq" id="XP_015277829.1"/>
    </source>
</evidence>
<comment type="subcellular location">
    <subcellularLocation>
        <location evidence="1">Cytoplasm</location>
        <location evidence="1">Cytoskeleton</location>
    </subcellularLocation>
</comment>
<dbReference type="InterPro" id="IPR056524">
    <property type="entry name" value="KIF6/9_C"/>
</dbReference>
<keyword evidence="7" id="KW-0206">Cytoskeleton</keyword>
<dbReference type="Proteomes" id="UP000694871">
    <property type="component" value="Unplaced"/>
</dbReference>
<dbReference type="PRINTS" id="PR00380">
    <property type="entry name" value="KINESINHEAVY"/>
</dbReference>
<keyword evidence="6 10" id="KW-0175">Coiled coil</keyword>
<gene>
    <name evidence="14" type="primary">KIF9</name>
</gene>
<keyword evidence="5 8" id="KW-0067">ATP-binding</keyword>
<evidence type="ECO:0000313" key="13">
    <source>
        <dbReference type="Proteomes" id="UP000694871"/>
    </source>
</evidence>
<dbReference type="InterPro" id="IPR027417">
    <property type="entry name" value="P-loop_NTPase"/>
</dbReference>
<keyword evidence="4 8" id="KW-0547">Nucleotide-binding</keyword>
<evidence type="ECO:0000256" key="4">
    <source>
        <dbReference type="ARBA" id="ARBA00022741"/>
    </source>
</evidence>